<gene>
    <name evidence="1" type="ORF">GCM10022394_07460</name>
</gene>
<evidence type="ECO:0000313" key="2">
    <source>
        <dbReference type="Proteomes" id="UP001500795"/>
    </source>
</evidence>
<sequence>MVNPLVLLMLGSAPLLQDPTRPLNLEPEPRSPSVIETGVRQPFRLQAVMHNGRDASAIIDDQRYRLGDRIGGYRLAAIGRRQVRLEAQGESLELRLFSPLISQGVQ</sequence>
<accession>A0ABP6V812</accession>
<reference evidence="2" key="1">
    <citation type="journal article" date="2019" name="Int. J. Syst. Evol. Microbiol.">
        <title>The Global Catalogue of Microorganisms (GCM) 10K type strain sequencing project: providing services to taxonomists for standard genome sequencing and annotation.</title>
        <authorList>
            <consortium name="The Broad Institute Genomics Platform"/>
            <consortium name="The Broad Institute Genome Sequencing Center for Infectious Disease"/>
            <person name="Wu L."/>
            <person name="Ma J."/>
        </authorList>
    </citation>
    <scope>NUCLEOTIDE SEQUENCE [LARGE SCALE GENOMIC DNA]</scope>
    <source>
        <strain evidence="2">JCM 17110</strain>
    </source>
</reference>
<name>A0ABP6V812_9GAMM</name>
<dbReference type="EMBL" id="BAABCX010000001">
    <property type="protein sequence ID" value="GAA3530686.1"/>
    <property type="molecule type" value="Genomic_DNA"/>
</dbReference>
<keyword evidence="2" id="KW-1185">Reference proteome</keyword>
<comment type="caution">
    <text evidence="1">The sequence shown here is derived from an EMBL/GenBank/DDBJ whole genome shotgun (WGS) entry which is preliminary data.</text>
</comment>
<protein>
    <recommendedName>
        <fullName evidence="3">MSHA biogenesis protein MshK</fullName>
    </recommendedName>
</protein>
<proteinExistence type="predicted"/>
<dbReference type="Proteomes" id="UP001500795">
    <property type="component" value="Unassembled WGS sequence"/>
</dbReference>
<organism evidence="1 2">
    <name type="scientific">Zobellella aerophila</name>
    <dbReference type="NCBI Taxonomy" id="870480"/>
    <lineage>
        <taxon>Bacteria</taxon>
        <taxon>Pseudomonadati</taxon>
        <taxon>Pseudomonadota</taxon>
        <taxon>Gammaproteobacteria</taxon>
        <taxon>Aeromonadales</taxon>
        <taxon>Aeromonadaceae</taxon>
        <taxon>Zobellella</taxon>
    </lineage>
</organism>
<evidence type="ECO:0000313" key="1">
    <source>
        <dbReference type="EMBL" id="GAA3530686.1"/>
    </source>
</evidence>
<evidence type="ECO:0008006" key="3">
    <source>
        <dbReference type="Google" id="ProtNLM"/>
    </source>
</evidence>
<dbReference type="RefSeq" id="WP_344954876.1">
    <property type="nucleotide sequence ID" value="NZ_BAABCX010000001.1"/>
</dbReference>